<reference evidence="7" key="1">
    <citation type="submission" date="2021-04" db="EMBL/GenBank/DDBJ databases">
        <title>Phycicoccus avicenniae sp. nov., a novel endophytic actinomycetes isolated from branch of Avicennia mariana.</title>
        <authorList>
            <person name="Tuo L."/>
        </authorList>
    </citation>
    <scope>NUCLEOTIDE SEQUENCE</scope>
    <source>
        <strain evidence="7">BSK3Z-2</strain>
    </source>
</reference>
<evidence type="ECO:0000256" key="4">
    <source>
        <dbReference type="ARBA" id="ARBA00022801"/>
    </source>
</evidence>
<dbReference type="AlphaFoldDB" id="A0A941D9W0"/>
<dbReference type="GO" id="GO:0046872">
    <property type="term" value="F:metal ion binding"/>
    <property type="evidence" value="ECO:0007669"/>
    <property type="project" value="UniProtKB-KW"/>
</dbReference>
<evidence type="ECO:0000256" key="5">
    <source>
        <dbReference type="ARBA" id="ARBA00022833"/>
    </source>
</evidence>
<dbReference type="Proteomes" id="UP000677016">
    <property type="component" value="Unassembled WGS sequence"/>
</dbReference>
<evidence type="ECO:0000313" key="7">
    <source>
        <dbReference type="EMBL" id="MBR7743132.1"/>
    </source>
</evidence>
<evidence type="ECO:0000256" key="2">
    <source>
        <dbReference type="ARBA" id="ARBA00007749"/>
    </source>
</evidence>
<organism evidence="7 8">
    <name type="scientific">Phycicoccus avicenniae</name>
    <dbReference type="NCBI Taxonomy" id="2828860"/>
    <lineage>
        <taxon>Bacteria</taxon>
        <taxon>Bacillati</taxon>
        <taxon>Actinomycetota</taxon>
        <taxon>Actinomycetes</taxon>
        <taxon>Micrococcales</taxon>
        <taxon>Intrasporangiaceae</taxon>
        <taxon>Phycicoccus</taxon>
    </lineage>
</organism>
<evidence type="ECO:0000313" key="8">
    <source>
        <dbReference type="Proteomes" id="UP000677016"/>
    </source>
</evidence>
<comment type="cofactor">
    <cofactor evidence="1">
        <name>Zn(2+)</name>
        <dbReference type="ChEBI" id="CHEBI:29105"/>
    </cofactor>
</comment>
<accession>A0A941D9W0</accession>
<dbReference type="PANTHER" id="PTHR42978">
    <property type="entry name" value="QUORUM-QUENCHING LACTONASE YTNP-RELATED-RELATED"/>
    <property type="match status" value="1"/>
</dbReference>
<evidence type="ECO:0000256" key="1">
    <source>
        <dbReference type="ARBA" id="ARBA00001947"/>
    </source>
</evidence>
<name>A0A941D9W0_9MICO</name>
<comment type="similarity">
    <text evidence="2">Belongs to the metallo-beta-lactamase superfamily.</text>
</comment>
<dbReference type="PANTHER" id="PTHR42978:SF7">
    <property type="entry name" value="METALLO-HYDROLASE RV2300C-RELATED"/>
    <property type="match status" value="1"/>
</dbReference>
<gene>
    <name evidence="7" type="ORF">KC207_07495</name>
</gene>
<keyword evidence="8" id="KW-1185">Reference proteome</keyword>
<feature type="domain" description="Metallo-beta-lactamase" evidence="6">
    <location>
        <begin position="26"/>
        <end position="197"/>
    </location>
</feature>
<dbReference type="Gene3D" id="3.60.15.10">
    <property type="entry name" value="Ribonuclease Z/Hydroxyacylglutathione hydrolase-like"/>
    <property type="match status" value="1"/>
</dbReference>
<dbReference type="RefSeq" id="WP_211602394.1">
    <property type="nucleotide sequence ID" value="NZ_JAGSNF010000009.1"/>
</dbReference>
<sequence length="206" mass="22927">MTERTIVTPVLTADFGIEAGSGGRMPVYVHLIDHKDTRILVDTGMRDLNPTLSDMDPRLRAWTEEVDLTSIDIVVNTHLHADHCGGNHLFASRPIYVQRRELDDALSLEDYTLHEWVEAPGVRYTAVDGETEIVPGIRLLPAPGHTGGSQIVVVDSGEQRLIVAGDTVVWLGELDEPKTPGQKLIRTLLPDEVWLSHEHLPWRPPT</sequence>
<dbReference type="GO" id="GO:0016787">
    <property type="term" value="F:hydrolase activity"/>
    <property type="evidence" value="ECO:0007669"/>
    <property type="project" value="UniProtKB-KW"/>
</dbReference>
<evidence type="ECO:0000256" key="3">
    <source>
        <dbReference type="ARBA" id="ARBA00022723"/>
    </source>
</evidence>
<protein>
    <submittedName>
        <fullName evidence="7">MBL fold metallo-hydrolase</fullName>
    </submittedName>
</protein>
<dbReference type="Pfam" id="PF00753">
    <property type="entry name" value="Lactamase_B"/>
    <property type="match status" value="1"/>
</dbReference>
<keyword evidence="5" id="KW-0862">Zinc</keyword>
<dbReference type="SMART" id="SM00849">
    <property type="entry name" value="Lactamase_B"/>
    <property type="match status" value="1"/>
</dbReference>
<proteinExistence type="inferred from homology"/>
<dbReference type="InterPro" id="IPR001279">
    <property type="entry name" value="Metallo-B-lactamas"/>
</dbReference>
<dbReference type="InterPro" id="IPR051013">
    <property type="entry name" value="MBL_superfamily_lactonases"/>
</dbReference>
<keyword evidence="4" id="KW-0378">Hydrolase</keyword>
<keyword evidence="3" id="KW-0479">Metal-binding</keyword>
<dbReference type="InterPro" id="IPR036866">
    <property type="entry name" value="RibonucZ/Hydroxyglut_hydro"/>
</dbReference>
<dbReference type="SUPFAM" id="SSF56281">
    <property type="entry name" value="Metallo-hydrolase/oxidoreductase"/>
    <property type="match status" value="1"/>
</dbReference>
<comment type="caution">
    <text evidence="7">The sequence shown here is derived from an EMBL/GenBank/DDBJ whole genome shotgun (WGS) entry which is preliminary data.</text>
</comment>
<evidence type="ECO:0000259" key="6">
    <source>
        <dbReference type="SMART" id="SM00849"/>
    </source>
</evidence>
<dbReference type="EMBL" id="JAGSNF010000009">
    <property type="protein sequence ID" value="MBR7743132.1"/>
    <property type="molecule type" value="Genomic_DNA"/>
</dbReference>